<gene>
    <name evidence="2" type="ORF">E2C01_094606</name>
</gene>
<dbReference type="AlphaFoldDB" id="A0A5B7JY31"/>
<feature type="region of interest" description="Disordered" evidence="1">
    <location>
        <begin position="14"/>
        <end position="103"/>
    </location>
</feature>
<accession>A0A5B7JY31</accession>
<dbReference type="EMBL" id="VSRR010117395">
    <property type="protein sequence ID" value="MPC99206.1"/>
    <property type="molecule type" value="Genomic_DNA"/>
</dbReference>
<organism evidence="2 3">
    <name type="scientific">Portunus trituberculatus</name>
    <name type="common">Swimming crab</name>
    <name type="synonym">Neptunus trituberculatus</name>
    <dbReference type="NCBI Taxonomy" id="210409"/>
    <lineage>
        <taxon>Eukaryota</taxon>
        <taxon>Metazoa</taxon>
        <taxon>Ecdysozoa</taxon>
        <taxon>Arthropoda</taxon>
        <taxon>Crustacea</taxon>
        <taxon>Multicrustacea</taxon>
        <taxon>Malacostraca</taxon>
        <taxon>Eumalacostraca</taxon>
        <taxon>Eucarida</taxon>
        <taxon>Decapoda</taxon>
        <taxon>Pleocyemata</taxon>
        <taxon>Brachyura</taxon>
        <taxon>Eubrachyura</taxon>
        <taxon>Portunoidea</taxon>
        <taxon>Portunidae</taxon>
        <taxon>Portuninae</taxon>
        <taxon>Portunus</taxon>
    </lineage>
</organism>
<keyword evidence="3" id="KW-1185">Reference proteome</keyword>
<dbReference type="Proteomes" id="UP000324222">
    <property type="component" value="Unassembled WGS sequence"/>
</dbReference>
<sequence length="103" mass="11346">MCLQLSTESAFGEYSNKVRATQHTPPHRPASCHMHTSPHHPPLSSSKQETPETLRRCRGVTGRLAGQFPPQQSPSAEPRQQLCKFAAADESAPPRVNLHPEAQ</sequence>
<evidence type="ECO:0000256" key="1">
    <source>
        <dbReference type="SAM" id="MobiDB-lite"/>
    </source>
</evidence>
<evidence type="ECO:0000313" key="2">
    <source>
        <dbReference type="EMBL" id="MPC99206.1"/>
    </source>
</evidence>
<protein>
    <submittedName>
        <fullName evidence="2">Uncharacterized protein</fullName>
    </submittedName>
</protein>
<proteinExistence type="predicted"/>
<evidence type="ECO:0000313" key="3">
    <source>
        <dbReference type="Proteomes" id="UP000324222"/>
    </source>
</evidence>
<comment type="caution">
    <text evidence="2">The sequence shown here is derived from an EMBL/GenBank/DDBJ whole genome shotgun (WGS) entry which is preliminary data.</text>
</comment>
<name>A0A5B7JY31_PORTR</name>
<reference evidence="2 3" key="1">
    <citation type="submission" date="2019-05" db="EMBL/GenBank/DDBJ databases">
        <title>Another draft genome of Portunus trituberculatus and its Hox gene families provides insights of decapod evolution.</title>
        <authorList>
            <person name="Jeong J.-H."/>
            <person name="Song I."/>
            <person name="Kim S."/>
            <person name="Choi T."/>
            <person name="Kim D."/>
            <person name="Ryu S."/>
            <person name="Kim W."/>
        </authorList>
    </citation>
    <scope>NUCLEOTIDE SEQUENCE [LARGE SCALE GENOMIC DNA]</scope>
    <source>
        <tissue evidence="2">Muscle</tissue>
    </source>
</reference>